<feature type="non-terminal residue" evidence="1">
    <location>
        <position position="620"/>
    </location>
</feature>
<sequence length="620" mass="70575">MKRLRPSSENISSIKSAMENTYTRRRSWISKKNPTMAEILEEYPRFLDMPNLLDIEFGRMTDGKTELFIRRREVSIIPKLKSLATMEGGDVSLLTEGMEDQTDDEKCYTMLVVLTHLLPPFPGSRCSIKSAISFLVDFVPAGTSIASLCSNSEVAQGTQPQLICIGNLKSATCQYIIVASNDGVTIPVNDGLTCALDKLFKLYWVCNLAYPPQLSSVFTFFEYIYEVTISTNRKAKVLELISKLQAAHDCVASFVAKMYSSSNTTLMDVARSITCTQEVLERTIESLQQSTTTLLNNFQVPLHSESVQSLMSEFESAKHMFKDVDTPFKMNKYFLENFDLVKPKEIFLGHRADTARKQGQMKQVLAADTCQYISVIYTNTFLFSNVQMQKEYLQSNKQFDGKMHNYCDGSHFSSHPLFSRCPQALQIQLYFDDLETVNPLGSKTKIHKMGAVYLALKNLPPKHNSSLSHIHLCLLFNSMDRDKYGFGKILEPLLDDIKLLERSGVQVEIQGDSYQLYGTICVLTADNLAVHSLCGCVESFSANKFCHFCLVEKNLAQTVFDEDELEKRTRENYQQHVWHNDPSSTGVKEDSCLNKLQYFHVTEHMCRHYARYSRRCSPFR</sequence>
<gene>
    <name evidence="1" type="primary">BX005052.1</name>
</gene>
<reference evidence="1" key="1">
    <citation type="submission" date="2016-05" db="EMBL/GenBank/DDBJ databases">
        <authorList>
            <person name="Lavstsen T."/>
            <person name="Jespersen J.S."/>
        </authorList>
    </citation>
    <scope>NUCLEOTIDE SEQUENCE</scope>
    <source>
        <tissue evidence="1">Brain</tissue>
    </source>
</reference>
<dbReference type="PANTHER" id="PTHR31025">
    <property type="entry name" value="SI:CH211-196P9.1-RELATED"/>
    <property type="match status" value="1"/>
</dbReference>
<evidence type="ECO:0000313" key="1">
    <source>
        <dbReference type="EMBL" id="SBR08112.1"/>
    </source>
</evidence>
<proteinExistence type="predicted"/>
<dbReference type="AlphaFoldDB" id="A0A1A8JGE9"/>
<protein>
    <submittedName>
        <fullName evidence="1">Uncharacterized protein</fullName>
    </submittedName>
</protein>
<name>A0A1A8JGE9_NOTKU</name>
<dbReference type="EMBL" id="HAED01021423">
    <property type="protein sequence ID" value="SBR08112.1"/>
    <property type="molecule type" value="Transcribed_RNA"/>
</dbReference>
<dbReference type="PANTHER" id="PTHR31025:SF28">
    <property type="match status" value="1"/>
</dbReference>
<reference evidence="1" key="2">
    <citation type="submission" date="2016-06" db="EMBL/GenBank/DDBJ databases">
        <title>The genome of a short-lived fish provides insights into sex chromosome evolution and the genetic control of aging.</title>
        <authorList>
            <person name="Reichwald K."/>
            <person name="Felder M."/>
            <person name="Petzold A."/>
            <person name="Koch P."/>
            <person name="Groth M."/>
            <person name="Platzer M."/>
        </authorList>
    </citation>
    <scope>NUCLEOTIDE SEQUENCE</scope>
    <source>
        <tissue evidence="1">Brain</tissue>
    </source>
</reference>
<organism evidence="1">
    <name type="scientific">Nothobranchius kuhntae</name>
    <name type="common">Beira killifish</name>
    <dbReference type="NCBI Taxonomy" id="321403"/>
    <lineage>
        <taxon>Eukaryota</taxon>
        <taxon>Metazoa</taxon>
        <taxon>Chordata</taxon>
        <taxon>Craniata</taxon>
        <taxon>Vertebrata</taxon>
        <taxon>Euteleostomi</taxon>
        <taxon>Actinopterygii</taxon>
        <taxon>Neopterygii</taxon>
        <taxon>Teleostei</taxon>
        <taxon>Neoteleostei</taxon>
        <taxon>Acanthomorphata</taxon>
        <taxon>Ovalentaria</taxon>
        <taxon>Atherinomorphae</taxon>
        <taxon>Cyprinodontiformes</taxon>
        <taxon>Nothobranchiidae</taxon>
        <taxon>Nothobranchius</taxon>
    </lineage>
</organism>
<accession>A0A1A8JGE9</accession>